<comment type="caution">
    <text evidence="2">The sequence shown here is derived from an EMBL/GenBank/DDBJ whole genome shotgun (WGS) entry which is preliminary data.</text>
</comment>
<accession>A0A0F9RA66</accession>
<feature type="transmembrane region" description="Helical" evidence="1">
    <location>
        <begin position="6"/>
        <end position="33"/>
    </location>
</feature>
<evidence type="ECO:0000313" key="2">
    <source>
        <dbReference type="EMBL" id="KKN53390.1"/>
    </source>
</evidence>
<keyword evidence="1" id="KW-0472">Membrane</keyword>
<gene>
    <name evidence="2" type="ORF">LCGC14_0602940</name>
</gene>
<dbReference type="EMBL" id="LAZR01000974">
    <property type="protein sequence ID" value="KKN53390.1"/>
    <property type="molecule type" value="Genomic_DNA"/>
</dbReference>
<reference evidence="2" key="1">
    <citation type="journal article" date="2015" name="Nature">
        <title>Complex archaea that bridge the gap between prokaryotes and eukaryotes.</title>
        <authorList>
            <person name="Spang A."/>
            <person name="Saw J.H."/>
            <person name="Jorgensen S.L."/>
            <person name="Zaremba-Niedzwiedzka K."/>
            <person name="Martijn J."/>
            <person name="Lind A.E."/>
            <person name="van Eijk R."/>
            <person name="Schleper C."/>
            <person name="Guy L."/>
            <person name="Ettema T.J."/>
        </authorList>
    </citation>
    <scope>NUCLEOTIDE SEQUENCE</scope>
</reference>
<name>A0A0F9RA66_9ZZZZ</name>
<protein>
    <submittedName>
        <fullName evidence="2">Uncharacterized protein</fullName>
    </submittedName>
</protein>
<sequence>MTVKGFYEIFMTIIGLGALAALGVILLVIAGLFV</sequence>
<evidence type="ECO:0000256" key="1">
    <source>
        <dbReference type="SAM" id="Phobius"/>
    </source>
</evidence>
<organism evidence="2">
    <name type="scientific">marine sediment metagenome</name>
    <dbReference type="NCBI Taxonomy" id="412755"/>
    <lineage>
        <taxon>unclassified sequences</taxon>
        <taxon>metagenomes</taxon>
        <taxon>ecological metagenomes</taxon>
    </lineage>
</organism>
<proteinExistence type="predicted"/>
<dbReference type="AlphaFoldDB" id="A0A0F9RA66"/>
<keyword evidence="1" id="KW-0812">Transmembrane</keyword>
<keyword evidence="1" id="KW-1133">Transmembrane helix</keyword>